<evidence type="ECO:0000313" key="3">
    <source>
        <dbReference type="EMBL" id="ACZ80681.1"/>
    </source>
</evidence>
<comment type="subcellular location">
    <subcellularLocation>
        <location evidence="2">Peroxisome membrane</location>
    </subcellularLocation>
</comment>
<accession>D2JWX8</accession>
<dbReference type="VEuPathDB" id="FungiDB:L203_04099"/>
<dbReference type="EMBL" id="GU131350">
    <property type="protein sequence ID" value="ACZ80681.1"/>
    <property type="molecule type" value="Genomic_DNA"/>
</dbReference>
<dbReference type="AlphaFoldDB" id="D2JWX8"/>
<dbReference type="InterPro" id="IPR013919">
    <property type="entry name" value="Pex16"/>
</dbReference>
<sequence>MSPLSAYESLLLSNTSTVGAVESAVSNITWLLPGRFHDAELASEGLYALLNVLTSYHDHLIAKNISSSLSLPPHPFESSASVVQPLLPPPSDHTRYTRFWMAKSTVYKNASRALNTIRFLELLVEMLARKKVGDRRRWKIVLLFESVNRPVLYAPIPQREVDISSIPQEALKPFNSSVGRGKPKTPHLPAYTPLKSHLLQMAGNVPERYMQHPLQLLPELKGKAYLAEVLASCVGLIHALLLIRCSRYRSADRPYNSFSLPTLSRSLTPYLIPLSLSLLARHLRRSSELSSPSRQEAKETPLLLAHYAQQDRALAMRAFMTGPMWIGWTRPKVVGVAKLLEKIPVIGLVGELIEGYLPLVDDYFFCGCFVVLS</sequence>
<proteinExistence type="inferred from homology"/>
<dbReference type="GO" id="GO:0007031">
    <property type="term" value="P:peroxisome organization"/>
    <property type="evidence" value="ECO:0007669"/>
    <property type="project" value="UniProtKB-KW"/>
</dbReference>
<evidence type="ECO:0000256" key="2">
    <source>
        <dbReference type="RuleBase" id="RU365003"/>
    </source>
</evidence>
<comment type="similarity">
    <text evidence="1 2">Belongs to the peroxin-16 family.</text>
</comment>
<dbReference type="PANTHER" id="PTHR13299">
    <property type="entry name" value="PEROXISOMAL MEMBRANE PROTEIN PEX16"/>
    <property type="match status" value="1"/>
</dbReference>
<dbReference type="GO" id="GO:0005778">
    <property type="term" value="C:peroxisomal membrane"/>
    <property type="evidence" value="ECO:0007669"/>
    <property type="project" value="UniProtKB-SubCell"/>
</dbReference>
<evidence type="ECO:0000256" key="1">
    <source>
        <dbReference type="ARBA" id="ARBA00009505"/>
    </source>
</evidence>
<dbReference type="VEuPathDB" id="FungiDB:L204_02802"/>
<dbReference type="PANTHER" id="PTHR13299:SF0">
    <property type="entry name" value="PEROXISOMAL MEMBRANE PROTEIN PEX16"/>
    <property type="match status" value="1"/>
</dbReference>
<organism evidence="3">
    <name type="scientific">Cryptococcus depauperatus</name>
    <dbReference type="NCBI Taxonomy" id="5208"/>
    <lineage>
        <taxon>Eukaryota</taxon>
        <taxon>Fungi</taxon>
        <taxon>Dikarya</taxon>
        <taxon>Basidiomycota</taxon>
        <taxon>Agaricomycotina</taxon>
        <taxon>Tremellomycetes</taxon>
        <taxon>Tremellales</taxon>
        <taxon>Cryptococcaceae</taxon>
        <taxon>Cryptococcus</taxon>
    </lineage>
</organism>
<dbReference type="Pfam" id="PF08610">
    <property type="entry name" value="Pex16"/>
    <property type="match status" value="1"/>
</dbReference>
<protein>
    <recommendedName>
        <fullName evidence="2">Peroxisomal membrane protein PEX16</fullName>
    </recommendedName>
</protein>
<reference evidence="3" key="1">
    <citation type="journal article" date="2010" name="PLoS ONE">
        <title>Morphological and genomic characterization of Filobasidiella depauperata: a homothallic sibling species of the pathogenic cryptococcus species complex.</title>
        <authorList>
            <person name="Rodriguez-Carres M."/>
            <person name="Findley K."/>
            <person name="Sun S."/>
            <person name="Dietrich F.S."/>
            <person name="Heitman J."/>
        </authorList>
    </citation>
    <scope>NUCLEOTIDE SEQUENCE</scope>
    <source>
        <strain evidence="3">CBS7855</strain>
    </source>
</reference>
<keyword evidence="2" id="KW-0962">Peroxisome biogenesis</keyword>
<keyword evidence="2" id="KW-0576">Peroxisome</keyword>
<name>D2JWX8_9TREE</name>